<evidence type="ECO:0008006" key="5">
    <source>
        <dbReference type="Google" id="ProtNLM"/>
    </source>
</evidence>
<keyword evidence="4" id="KW-1185">Reference proteome</keyword>
<feature type="transmembrane region" description="Helical" evidence="2">
    <location>
        <begin position="37"/>
        <end position="56"/>
    </location>
</feature>
<comment type="caution">
    <text evidence="3">The sequence shown here is derived from an EMBL/GenBank/DDBJ whole genome shotgun (WGS) entry which is preliminary data.</text>
</comment>
<evidence type="ECO:0000313" key="4">
    <source>
        <dbReference type="Proteomes" id="UP001159427"/>
    </source>
</evidence>
<dbReference type="EMBL" id="CALNXI010002588">
    <property type="protein sequence ID" value="CAH3189184.1"/>
    <property type="molecule type" value="Genomic_DNA"/>
</dbReference>
<reference evidence="3 4" key="1">
    <citation type="submission" date="2022-05" db="EMBL/GenBank/DDBJ databases">
        <authorList>
            <consortium name="Genoscope - CEA"/>
            <person name="William W."/>
        </authorList>
    </citation>
    <scope>NUCLEOTIDE SEQUENCE [LARGE SCALE GENOMIC DNA]</scope>
</reference>
<feature type="transmembrane region" description="Helical" evidence="2">
    <location>
        <begin position="214"/>
        <end position="233"/>
    </location>
</feature>
<feature type="transmembrane region" description="Helical" evidence="2">
    <location>
        <begin position="254"/>
        <end position="275"/>
    </location>
</feature>
<dbReference type="PANTHER" id="PTHR47399:SF1">
    <property type="entry name" value="TRANSMEMBRANE PROTEIN 121B"/>
    <property type="match status" value="1"/>
</dbReference>
<dbReference type="Proteomes" id="UP001159427">
    <property type="component" value="Unassembled WGS sequence"/>
</dbReference>
<name>A0ABN8SH48_9CNID</name>
<evidence type="ECO:0000313" key="3">
    <source>
        <dbReference type="EMBL" id="CAH3189184.1"/>
    </source>
</evidence>
<dbReference type="Pfam" id="PF14997">
    <property type="entry name" value="CECR6_TMEM121"/>
    <property type="match status" value="1"/>
</dbReference>
<sequence length="308" mass="34541">MASCLVCLGRCAFIVLLGLQAYSLASYPAKYKENDGYYGLTALFLPAFVLRLYIMISNKHLEWLFVVWLLYVIGLVIFIGIIFGGPAPVEDRFKGTTKSSGDGNNLTSCMESRNITNATESTTSPSHSTDLTFSTALNKTEFFGPNVLKMTLCLTPLLLLLLLSTGMDSIRYRELMWMLSLRIALDLFDGVEMLEVILEENELSHDVRRSYEEAIIAFVCLTFLLSPMQLMEIKLNVRRGNWKLHKCTTALRTTFQILCVNGVLLGLRLGLFFGYGKDASIFIAKNCIVITLSLFEICSLYGWCGCED</sequence>
<dbReference type="InterPro" id="IPR026624">
    <property type="entry name" value="CECR6"/>
</dbReference>
<keyword evidence="2" id="KW-0812">Transmembrane</keyword>
<protein>
    <recommendedName>
        <fullName evidence="5">Transmembrane protein</fullName>
    </recommendedName>
</protein>
<feature type="transmembrane region" description="Helical" evidence="2">
    <location>
        <begin position="142"/>
        <end position="163"/>
    </location>
</feature>
<dbReference type="InterPro" id="IPR032776">
    <property type="entry name" value="CECR6/TMEM121"/>
</dbReference>
<keyword evidence="2" id="KW-1133">Transmembrane helix</keyword>
<comment type="similarity">
    <text evidence="1">Belongs to the TMEM121 family.</text>
</comment>
<dbReference type="PANTHER" id="PTHR47399">
    <property type="entry name" value="TRANSMEMBRANE PROTEIN 121B"/>
    <property type="match status" value="1"/>
</dbReference>
<evidence type="ECO:0000256" key="2">
    <source>
        <dbReference type="SAM" id="Phobius"/>
    </source>
</evidence>
<evidence type="ECO:0000256" key="1">
    <source>
        <dbReference type="ARBA" id="ARBA00007711"/>
    </source>
</evidence>
<feature type="transmembrane region" description="Helical" evidence="2">
    <location>
        <begin position="281"/>
        <end position="304"/>
    </location>
</feature>
<organism evidence="3 4">
    <name type="scientific">Porites evermanni</name>
    <dbReference type="NCBI Taxonomy" id="104178"/>
    <lineage>
        <taxon>Eukaryota</taxon>
        <taxon>Metazoa</taxon>
        <taxon>Cnidaria</taxon>
        <taxon>Anthozoa</taxon>
        <taxon>Hexacorallia</taxon>
        <taxon>Scleractinia</taxon>
        <taxon>Fungiina</taxon>
        <taxon>Poritidae</taxon>
        <taxon>Porites</taxon>
    </lineage>
</organism>
<keyword evidence="2" id="KW-0472">Membrane</keyword>
<gene>
    <name evidence="3" type="ORF">PEVE_00019126</name>
</gene>
<proteinExistence type="inferred from homology"/>
<accession>A0ABN8SH48</accession>
<feature type="transmembrane region" description="Helical" evidence="2">
    <location>
        <begin position="63"/>
        <end position="83"/>
    </location>
</feature>